<dbReference type="eggNOG" id="COG1669">
    <property type="taxonomic scope" value="Bacteria"/>
</dbReference>
<dbReference type="AlphaFoldDB" id="B1Y475"/>
<dbReference type="Proteomes" id="UP000001693">
    <property type="component" value="Chromosome"/>
</dbReference>
<name>B1Y475_LEPCP</name>
<proteinExistence type="predicted"/>
<evidence type="ECO:0000313" key="2">
    <source>
        <dbReference type="EMBL" id="ACB34597.1"/>
    </source>
</evidence>
<organism evidence="2 3">
    <name type="scientific">Leptothrix cholodnii (strain ATCC 51168 / LMG 8142 / SP-6)</name>
    <name type="common">Leptothrix discophora (strain SP-6)</name>
    <dbReference type="NCBI Taxonomy" id="395495"/>
    <lineage>
        <taxon>Bacteria</taxon>
        <taxon>Pseudomonadati</taxon>
        <taxon>Pseudomonadota</taxon>
        <taxon>Betaproteobacteria</taxon>
        <taxon>Burkholderiales</taxon>
        <taxon>Sphaerotilaceae</taxon>
        <taxon>Leptothrix</taxon>
    </lineage>
</organism>
<dbReference type="CDD" id="cd05403">
    <property type="entry name" value="NT_KNTase_like"/>
    <property type="match status" value="1"/>
</dbReference>
<dbReference type="Gene3D" id="3.30.460.10">
    <property type="entry name" value="Beta Polymerase, domain 2"/>
    <property type="match status" value="1"/>
</dbReference>
<dbReference type="RefSeq" id="WP_012347355.1">
    <property type="nucleotide sequence ID" value="NC_010524.1"/>
</dbReference>
<dbReference type="KEGG" id="lch:Lcho_2332"/>
<dbReference type="PANTHER" id="PTHR43852">
    <property type="entry name" value="NUCLEOTIDYLTRANSFERASE"/>
    <property type="match status" value="1"/>
</dbReference>
<dbReference type="SUPFAM" id="SSF81301">
    <property type="entry name" value="Nucleotidyltransferase"/>
    <property type="match status" value="1"/>
</dbReference>
<protein>
    <submittedName>
        <fullName evidence="2">DNA polymerase, beta domain protein region</fullName>
    </submittedName>
</protein>
<dbReference type="InterPro" id="IPR041633">
    <property type="entry name" value="Polbeta"/>
</dbReference>
<dbReference type="EMBL" id="CP001013">
    <property type="protein sequence ID" value="ACB34597.1"/>
    <property type="molecule type" value="Genomic_DNA"/>
</dbReference>
<keyword evidence="3" id="KW-1185">Reference proteome</keyword>
<dbReference type="NCBIfam" id="NF047752">
    <property type="entry name" value="MntA_antitoxin"/>
    <property type="match status" value="1"/>
</dbReference>
<dbReference type="STRING" id="395495.Lcho_2332"/>
<dbReference type="InterPro" id="IPR052930">
    <property type="entry name" value="TA_antitoxin_MntA"/>
</dbReference>
<dbReference type="InterPro" id="IPR043519">
    <property type="entry name" value="NT_sf"/>
</dbReference>
<evidence type="ECO:0000313" key="3">
    <source>
        <dbReference type="Proteomes" id="UP000001693"/>
    </source>
</evidence>
<dbReference type="Pfam" id="PF18765">
    <property type="entry name" value="Polbeta"/>
    <property type="match status" value="1"/>
</dbReference>
<dbReference type="PANTHER" id="PTHR43852:SF3">
    <property type="entry name" value="NUCLEOTIDYLTRANSFERASE"/>
    <property type="match status" value="1"/>
</dbReference>
<feature type="domain" description="Polymerase beta nucleotidyltransferase" evidence="1">
    <location>
        <begin position="7"/>
        <end position="94"/>
    </location>
</feature>
<evidence type="ECO:0000259" key="1">
    <source>
        <dbReference type="Pfam" id="PF18765"/>
    </source>
</evidence>
<dbReference type="OrthoDB" id="9793109at2"/>
<gene>
    <name evidence="2" type="ordered locus">Lcho_2332</name>
</gene>
<reference evidence="2 3" key="1">
    <citation type="submission" date="2008-03" db="EMBL/GenBank/DDBJ databases">
        <title>Complete sequence of Leptothrix cholodnii SP-6.</title>
        <authorList>
            <consortium name="US DOE Joint Genome Institute"/>
            <person name="Copeland A."/>
            <person name="Lucas S."/>
            <person name="Lapidus A."/>
            <person name="Glavina del Rio T."/>
            <person name="Dalin E."/>
            <person name="Tice H."/>
            <person name="Bruce D."/>
            <person name="Goodwin L."/>
            <person name="Pitluck S."/>
            <person name="Chertkov O."/>
            <person name="Brettin T."/>
            <person name="Detter J.C."/>
            <person name="Han C."/>
            <person name="Kuske C.R."/>
            <person name="Schmutz J."/>
            <person name="Larimer F."/>
            <person name="Land M."/>
            <person name="Hauser L."/>
            <person name="Kyrpides N."/>
            <person name="Lykidis A."/>
            <person name="Emerson D."/>
            <person name="Richardson P."/>
        </authorList>
    </citation>
    <scope>NUCLEOTIDE SEQUENCE [LARGE SCALE GENOMIC DNA]</scope>
    <source>
        <strain evidence="3">ATCC 51168 / LMG 8142 / SP-6</strain>
    </source>
</reference>
<accession>B1Y475</accession>
<dbReference type="HOGENOM" id="CLU_130257_1_3_4"/>
<sequence length="128" mass="14029">MHGTDPIETAIANHPELETVLLFGSLAQGRARADSDVDIAVQARHALSAEEKMALIADLADTTGRAVDLVDLRTVGEPLLGQILAHGRRIRGSDAAYAALISRHVFDNEDFMPYVRRMLAERRKAWIG</sequence>